<dbReference type="PANTHER" id="PTHR30383">
    <property type="entry name" value="THIOESTERASE 1/PROTEASE 1/LYSOPHOSPHOLIPASE L1"/>
    <property type="match status" value="1"/>
</dbReference>
<comment type="caution">
    <text evidence="2">The sequence shown here is derived from an EMBL/GenBank/DDBJ whole genome shotgun (WGS) entry which is preliminary data.</text>
</comment>
<dbReference type="OrthoDB" id="9777593at2"/>
<dbReference type="EMBL" id="NOJZ02000007">
    <property type="protein sequence ID" value="RDY23938.1"/>
    <property type="molecule type" value="Genomic_DNA"/>
</dbReference>
<keyword evidence="3" id="KW-1185">Reference proteome</keyword>
<dbReference type="Proteomes" id="UP000243494">
    <property type="component" value="Unassembled WGS sequence"/>
</dbReference>
<dbReference type="Gene3D" id="3.40.50.1110">
    <property type="entry name" value="SGNH hydrolase"/>
    <property type="match status" value="1"/>
</dbReference>
<dbReference type="Pfam" id="PF13472">
    <property type="entry name" value="Lipase_GDSL_2"/>
    <property type="match status" value="1"/>
</dbReference>
<evidence type="ECO:0000259" key="1">
    <source>
        <dbReference type="Pfam" id="PF13472"/>
    </source>
</evidence>
<name>A0A255IDM6_9FIRM</name>
<gene>
    <name evidence="2" type="ORF">CHF27_005825</name>
</gene>
<evidence type="ECO:0000313" key="2">
    <source>
        <dbReference type="EMBL" id="RDY23938.1"/>
    </source>
</evidence>
<dbReference type="SUPFAM" id="SSF52266">
    <property type="entry name" value="SGNH hydrolase"/>
    <property type="match status" value="1"/>
</dbReference>
<dbReference type="InterPro" id="IPR051532">
    <property type="entry name" value="Ester_Hydrolysis_Enzymes"/>
</dbReference>
<dbReference type="AlphaFoldDB" id="A0A255IDM6"/>
<organism evidence="2 3">
    <name type="scientific">Romboutsia maritimum</name>
    <dbReference type="NCBI Taxonomy" id="2020948"/>
    <lineage>
        <taxon>Bacteria</taxon>
        <taxon>Bacillati</taxon>
        <taxon>Bacillota</taxon>
        <taxon>Clostridia</taxon>
        <taxon>Peptostreptococcales</taxon>
        <taxon>Peptostreptococcaceae</taxon>
        <taxon>Romboutsia</taxon>
    </lineage>
</organism>
<protein>
    <submittedName>
        <fullName evidence="2">SGNH/GDSL hydrolase family protein</fullName>
    </submittedName>
</protein>
<keyword evidence="2" id="KW-0378">Hydrolase</keyword>
<feature type="domain" description="SGNH hydrolase-type esterase" evidence="1">
    <location>
        <begin position="38"/>
        <end position="220"/>
    </location>
</feature>
<accession>A0A255IDM6</accession>
<dbReference type="CDD" id="cd00229">
    <property type="entry name" value="SGNH_hydrolase"/>
    <property type="match status" value="1"/>
</dbReference>
<sequence length="232" mass="26502">MLLFNNNASIDANNNTGSIINNPDIYFNKWSNKSWVTLGDSITRANGYQSIIKPILGFSNIDNQGINGQTMAYQNKNKSTYTMGKNIDYNKYDLVTIFSGTNDFRYNKKLGSIKPLGSKNFDKNTFTGSYQLLIEYILSSNPNIDLVLITPIQRNRDGYNVNFRNKVDSKLIDYVNTIRELGNMYSVPVLDLYSESGITEKTMDTFTRDGLHPNDVGYKRISEKIYRFLLNI</sequence>
<dbReference type="InterPro" id="IPR036514">
    <property type="entry name" value="SGNH_hydro_sf"/>
</dbReference>
<proteinExistence type="predicted"/>
<dbReference type="GO" id="GO:0016787">
    <property type="term" value="F:hydrolase activity"/>
    <property type="evidence" value="ECO:0007669"/>
    <property type="project" value="UniProtKB-KW"/>
</dbReference>
<reference evidence="2 3" key="1">
    <citation type="journal article" date="2017" name="Genome Announc.">
        <title>Draft Genome Sequence of Romboutsia maritimum sp. nov. Strain CCRI-22766(T), Isolated from Coastal Estuarine Mud.</title>
        <authorList>
            <person name="Maheux A.F."/>
            <person name="Boudreau D.K."/>
            <person name="Berube E."/>
            <person name="Boissinot M."/>
            <person name="Raymond F."/>
            <person name="Brodeur S."/>
            <person name="Corbeil J."/>
            <person name="Brightwell G."/>
            <person name="Broda D."/>
            <person name="Omar R.F."/>
            <person name="Bergeron M.G."/>
        </authorList>
    </citation>
    <scope>NUCLEOTIDE SEQUENCE [LARGE SCALE GENOMIC DNA]</scope>
    <source>
        <strain evidence="2 3">CCRI-22766</strain>
    </source>
</reference>
<evidence type="ECO:0000313" key="3">
    <source>
        <dbReference type="Proteomes" id="UP000243494"/>
    </source>
</evidence>
<dbReference type="InterPro" id="IPR013830">
    <property type="entry name" value="SGNH_hydro"/>
</dbReference>